<protein>
    <submittedName>
        <fullName evidence="8">RNA polymerase sigma factor</fullName>
    </submittedName>
</protein>
<organism evidence="8 9">
    <name type="scientific">[Eubacterium] hominis</name>
    <dbReference type="NCBI Taxonomy" id="2764325"/>
    <lineage>
        <taxon>Bacteria</taxon>
        <taxon>Bacillati</taxon>
        <taxon>Bacillota</taxon>
        <taxon>Erysipelotrichia</taxon>
        <taxon>Erysipelotrichales</taxon>
        <taxon>Erysipelotrichaceae</taxon>
        <taxon>Amedibacillus</taxon>
    </lineage>
</organism>
<dbReference type="InterPro" id="IPR039425">
    <property type="entry name" value="RNA_pol_sigma-70-like"/>
</dbReference>
<reference evidence="8 9" key="1">
    <citation type="submission" date="2020-08" db="EMBL/GenBank/DDBJ databases">
        <authorList>
            <person name="Liu C."/>
            <person name="Sun Q."/>
        </authorList>
    </citation>
    <scope>NUCLEOTIDE SEQUENCE [LARGE SCALE GENOMIC DNA]</scope>
    <source>
        <strain evidence="8 9">NSJ-61</strain>
    </source>
</reference>
<dbReference type="InterPro" id="IPR007627">
    <property type="entry name" value="RNA_pol_sigma70_r2"/>
</dbReference>
<dbReference type="RefSeq" id="WP_117453779.1">
    <property type="nucleotide sequence ID" value="NZ_CP060636.1"/>
</dbReference>
<keyword evidence="9" id="KW-1185">Reference proteome</keyword>
<evidence type="ECO:0000256" key="3">
    <source>
        <dbReference type="ARBA" id="ARBA00023082"/>
    </source>
</evidence>
<dbReference type="InterPro" id="IPR013325">
    <property type="entry name" value="RNA_pol_sigma_r2"/>
</dbReference>
<sequence>MNERFLVLKAKNGNQEALEELIKLNYQSIYKYFVRTCGNSATALDLTQDTFIKLVQALPNYQPYKDFCAYLYTIAYHVGIDYLKKKKEILLENEYPFEMQAAPTHEKDENYYRMRKVLYKIPEKQRECLILYYYQGLNYRQISTILSIPISTAKTRVRTGLQRCRDLWEETK</sequence>
<evidence type="ECO:0000259" key="6">
    <source>
        <dbReference type="Pfam" id="PF04542"/>
    </source>
</evidence>
<evidence type="ECO:0000259" key="7">
    <source>
        <dbReference type="Pfam" id="PF08281"/>
    </source>
</evidence>
<dbReference type="GO" id="GO:0003677">
    <property type="term" value="F:DNA binding"/>
    <property type="evidence" value="ECO:0007669"/>
    <property type="project" value="UniProtKB-KW"/>
</dbReference>
<dbReference type="SUPFAM" id="SSF88659">
    <property type="entry name" value="Sigma3 and sigma4 domains of RNA polymerase sigma factors"/>
    <property type="match status" value="1"/>
</dbReference>
<evidence type="ECO:0000256" key="2">
    <source>
        <dbReference type="ARBA" id="ARBA00023015"/>
    </source>
</evidence>
<dbReference type="InterPro" id="IPR013249">
    <property type="entry name" value="RNA_pol_sigma70_r4_t2"/>
</dbReference>
<gene>
    <name evidence="8" type="ORF">H9Q80_18815</name>
</gene>
<dbReference type="SUPFAM" id="SSF88946">
    <property type="entry name" value="Sigma2 domain of RNA polymerase sigma factors"/>
    <property type="match status" value="1"/>
</dbReference>
<dbReference type="GO" id="GO:0016987">
    <property type="term" value="F:sigma factor activity"/>
    <property type="evidence" value="ECO:0007669"/>
    <property type="project" value="UniProtKB-KW"/>
</dbReference>
<evidence type="ECO:0000313" key="9">
    <source>
        <dbReference type="Proteomes" id="UP000515856"/>
    </source>
</evidence>
<dbReference type="InterPro" id="IPR013324">
    <property type="entry name" value="RNA_pol_sigma_r3/r4-like"/>
</dbReference>
<evidence type="ECO:0000313" key="8">
    <source>
        <dbReference type="EMBL" id="QNM12264.1"/>
    </source>
</evidence>
<keyword evidence="2" id="KW-0805">Transcription regulation</keyword>
<dbReference type="Gene3D" id="1.10.10.10">
    <property type="entry name" value="Winged helix-like DNA-binding domain superfamily/Winged helix DNA-binding domain"/>
    <property type="match status" value="1"/>
</dbReference>
<dbReference type="Pfam" id="PF08281">
    <property type="entry name" value="Sigma70_r4_2"/>
    <property type="match status" value="1"/>
</dbReference>
<keyword evidence="4" id="KW-0238">DNA-binding</keyword>
<evidence type="ECO:0000256" key="5">
    <source>
        <dbReference type="ARBA" id="ARBA00023163"/>
    </source>
</evidence>
<proteinExistence type="inferred from homology"/>
<feature type="domain" description="RNA polymerase sigma-70 region 2" evidence="6">
    <location>
        <begin position="21"/>
        <end position="87"/>
    </location>
</feature>
<dbReference type="NCBIfam" id="TIGR02937">
    <property type="entry name" value="sigma70-ECF"/>
    <property type="match status" value="1"/>
</dbReference>
<keyword evidence="3" id="KW-0731">Sigma factor</keyword>
<dbReference type="EMBL" id="CP060636">
    <property type="protein sequence ID" value="QNM12264.1"/>
    <property type="molecule type" value="Genomic_DNA"/>
</dbReference>
<dbReference type="PANTHER" id="PTHR43133">
    <property type="entry name" value="RNA POLYMERASE ECF-TYPE SIGMA FACTO"/>
    <property type="match status" value="1"/>
</dbReference>
<dbReference type="Gene3D" id="1.10.1740.10">
    <property type="match status" value="1"/>
</dbReference>
<dbReference type="PANTHER" id="PTHR43133:SF8">
    <property type="entry name" value="RNA POLYMERASE SIGMA FACTOR HI_1459-RELATED"/>
    <property type="match status" value="1"/>
</dbReference>
<dbReference type="InterPro" id="IPR036388">
    <property type="entry name" value="WH-like_DNA-bd_sf"/>
</dbReference>
<dbReference type="InterPro" id="IPR014284">
    <property type="entry name" value="RNA_pol_sigma-70_dom"/>
</dbReference>
<accession>A0A7G9GN82</accession>
<dbReference type="KEGG" id="ehn:H9Q80_18815"/>
<dbReference type="GO" id="GO:0006352">
    <property type="term" value="P:DNA-templated transcription initiation"/>
    <property type="evidence" value="ECO:0007669"/>
    <property type="project" value="InterPro"/>
</dbReference>
<feature type="domain" description="RNA polymerase sigma factor 70 region 4 type 2" evidence="7">
    <location>
        <begin position="116"/>
        <end position="164"/>
    </location>
</feature>
<dbReference type="AlphaFoldDB" id="A0A7G9GN82"/>
<evidence type="ECO:0000256" key="1">
    <source>
        <dbReference type="ARBA" id="ARBA00010641"/>
    </source>
</evidence>
<evidence type="ECO:0000256" key="4">
    <source>
        <dbReference type="ARBA" id="ARBA00023125"/>
    </source>
</evidence>
<name>A0A7G9GN82_9FIRM</name>
<keyword evidence="5" id="KW-0804">Transcription</keyword>
<dbReference type="CDD" id="cd06171">
    <property type="entry name" value="Sigma70_r4"/>
    <property type="match status" value="1"/>
</dbReference>
<dbReference type="Proteomes" id="UP000515856">
    <property type="component" value="Chromosome"/>
</dbReference>
<comment type="similarity">
    <text evidence="1">Belongs to the sigma-70 factor family. ECF subfamily.</text>
</comment>
<dbReference type="Pfam" id="PF04542">
    <property type="entry name" value="Sigma70_r2"/>
    <property type="match status" value="1"/>
</dbReference>